<dbReference type="PANTHER" id="PTHR30629:SF2">
    <property type="entry name" value="PROPHAGE INTEGRASE INTS-RELATED"/>
    <property type="match status" value="1"/>
</dbReference>
<dbReference type="InterPro" id="IPR011010">
    <property type="entry name" value="DNA_brk_join_enz"/>
</dbReference>
<keyword evidence="2" id="KW-0229">DNA integration</keyword>
<keyword evidence="4" id="KW-0233">DNA recombination</keyword>
<dbReference type="Gene3D" id="1.10.150.130">
    <property type="match status" value="1"/>
</dbReference>
<dbReference type="Pfam" id="PF22022">
    <property type="entry name" value="Phage_int_M"/>
    <property type="match status" value="1"/>
</dbReference>
<evidence type="ECO:0000256" key="4">
    <source>
        <dbReference type="ARBA" id="ARBA00023172"/>
    </source>
</evidence>
<feature type="region of interest" description="Disordered" evidence="5">
    <location>
        <begin position="72"/>
        <end position="91"/>
    </location>
</feature>
<comment type="similarity">
    <text evidence="1">Belongs to the 'phage' integrase family.</text>
</comment>
<evidence type="ECO:0000259" key="6">
    <source>
        <dbReference type="PROSITE" id="PS51898"/>
    </source>
</evidence>
<gene>
    <name evidence="7" type="ORF">NVV43_12480</name>
</gene>
<dbReference type="InterPro" id="IPR013762">
    <property type="entry name" value="Integrase-like_cat_sf"/>
</dbReference>
<dbReference type="CDD" id="cd00801">
    <property type="entry name" value="INT_P4_C"/>
    <property type="match status" value="1"/>
</dbReference>
<comment type="caution">
    <text evidence="7">The sequence shown here is derived from an EMBL/GenBank/DDBJ whole genome shotgun (WGS) entry which is preliminary data.</text>
</comment>
<evidence type="ECO:0000256" key="2">
    <source>
        <dbReference type="ARBA" id="ARBA00022908"/>
    </source>
</evidence>
<dbReference type="InterPro" id="IPR050808">
    <property type="entry name" value="Phage_Integrase"/>
</dbReference>
<dbReference type="InterPro" id="IPR025166">
    <property type="entry name" value="Integrase_DNA_bind_dom"/>
</dbReference>
<dbReference type="InterPro" id="IPR038488">
    <property type="entry name" value="Integrase_DNA-bd_sf"/>
</dbReference>
<sequence>MKLNARQVDTAKPKEKPYKLADGGGLYLLVNPNGSRYWRLKYRVAGKEKLLALGVYPDVTLADARAKRDEAKRGMAGGIDPNEAKREEKLNREAQIKNTFEEIAREWHAERQKKWSEGYASDILEAFSKDIFPWIGKRPITEIKPLDLLNTLKRIESRGATEKARKVRQWCGEVWKYAIVTARAEYNPAPDLSVAMEGHEGEHFPHLEAEELPEFFQVLATAKSNVQVILGLRLLILVGLRPVELRAAPWSEIDFDNALWEIPKERMKKRRPHVVPLSRQAMVILGQLKELSGRNPFVFPGRNDPRKPMSEGAINQLIKRLGYKGKACGHGFRHTMSTILYEKGYNTEWIETQLAHVDKNTIRGTYNHARYLDGRREMLQWYADYMESLESGRGKD</sequence>
<dbReference type="Gene3D" id="1.10.443.10">
    <property type="entry name" value="Intergrase catalytic core"/>
    <property type="match status" value="1"/>
</dbReference>
<accession>A0AAW5MTH9</accession>
<dbReference type="Gene3D" id="3.30.160.390">
    <property type="entry name" value="Integrase, DNA-binding domain"/>
    <property type="match status" value="1"/>
</dbReference>
<evidence type="ECO:0000313" key="7">
    <source>
        <dbReference type="EMBL" id="MCR6676426.1"/>
    </source>
</evidence>
<dbReference type="EMBL" id="JANPXH010000011">
    <property type="protein sequence ID" value="MCR6676426.1"/>
    <property type="molecule type" value="Genomic_DNA"/>
</dbReference>
<dbReference type="Pfam" id="PF00589">
    <property type="entry name" value="Phage_integrase"/>
    <property type="match status" value="1"/>
</dbReference>
<evidence type="ECO:0000256" key="5">
    <source>
        <dbReference type="SAM" id="MobiDB-lite"/>
    </source>
</evidence>
<dbReference type="InterPro" id="IPR010998">
    <property type="entry name" value="Integrase_recombinase_N"/>
</dbReference>
<reference evidence="7" key="1">
    <citation type="submission" date="2022-07" db="EMBL/GenBank/DDBJ databases">
        <title>Diversity of ethanolamine utilization by human commensal Escherichia coli.</title>
        <authorList>
            <person name="Jubelin G."/>
        </authorList>
    </citation>
    <scope>NUCLEOTIDE SEQUENCE</scope>
    <source>
        <strain evidence="7">S1</strain>
    </source>
</reference>
<dbReference type="InterPro" id="IPR053876">
    <property type="entry name" value="Phage_int_M"/>
</dbReference>
<protein>
    <submittedName>
        <fullName evidence="7">Tyrosine-type recombinase/integrase</fullName>
    </submittedName>
</protein>
<keyword evidence="3" id="KW-0238">DNA-binding</keyword>
<dbReference type="PROSITE" id="PS51898">
    <property type="entry name" value="TYR_RECOMBINASE"/>
    <property type="match status" value="1"/>
</dbReference>
<dbReference type="SUPFAM" id="SSF56349">
    <property type="entry name" value="DNA breaking-rejoining enzymes"/>
    <property type="match status" value="1"/>
</dbReference>
<evidence type="ECO:0000313" key="8">
    <source>
        <dbReference type="Proteomes" id="UP001206878"/>
    </source>
</evidence>
<name>A0AAW5MTH9_9ESCH</name>
<dbReference type="InterPro" id="IPR002104">
    <property type="entry name" value="Integrase_catalytic"/>
</dbReference>
<feature type="domain" description="Tyr recombinase" evidence="6">
    <location>
        <begin position="202"/>
        <end position="379"/>
    </location>
</feature>
<dbReference type="Proteomes" id="UP001206878">
    <property type="component" value="Unassembled WGS sequence"/>
</dbReference>
<proteinExistence type="inferred from homology"/>
<evidence type="ECO:0000256" key="3">
    <source>
        <dbReference type="ARBA" id="ARBA00023125"/>
    </source>
</evidence>
<dbReference type="GO" id="GO:0006310">
    <property type="term" value="P:DNA recombination"/>
    <property type="evidence" value="ECO:0007669"/>
    <property type="project" value="UniProtKB-KW"/>
</dbReference>
<dbReference type="GO" id="GO:0015074">
    <property type="term" value="P:DNA integration"/>
    <property type="evidence" value="ECO:0007669"/>
    <property type="project" value="UniProtKB-KW"/>
</dbReference>
<organism evidence="7 8">
    <name type="scientific">Escherichia marmotae</name>
    <dbReference type="NCBI Taxonomy" id="1499973"/>
    <lineage>
        <taxon>Bacteria</taxon>
        <taxon>Pseudomonadati</taxon>
        <taxon>Pseudomonadota</taxon>
        <taxon>Gammaproteobacteria</taxon>
        <taxon>Enterobacterales</taxon>
        <taxon>Enterobacteriaceae</taxon>
        <taxon>Escherichia</taxon>
    </lineage>
</organism>
<dbReference type="GO" id="GO:0003677">
    <property type="term" value="F:DNA binding"/>
    <property type="evidence" value="ECO:0007669"/>
    <property type="project" value="UniProtKB-KW"/>
</dbReference>
<dbReference type="PANTHER" id="PTHR30629">
    <property type="entry name" value="PROPHAGE INTEGRASE"/>
    <property type="match status" value="1"/>
</dbReference>
<evidence type="ECO:0000256" key="1">
    <source>
        <dbReference type="ARBA" id="ARBA00008857"/>
    </source>
</evidence>
<dbReference type="AlphaFoldDB" id="A0AAW5MTH9"/>
<feature type="compositionally biased region" description="Basic and acidic residues" evidence="5">
    <location>
        <begin position="82"/>
        <end position="91"/>
    </location>
</feature>
<dbReference type="Pfam" id="PF13356">
    <property type="entry name" value="Arm-DNA-bind_3"/>
    <property type="match status" value="1"/>
</dbReference>